<dbReference type="InterPro" id="IPR000045">
    <property type="entry name" value="Prepilin_IV_endopep_pep"/>
</dbReference>
<evidence type="ECO:0000313" key="3">
    <source>
        <dbReference type="EMBL" id="MBC5714029.1"/>
    </source>
</evidence>
<feature type="transmembrane region" description="Helical" evidence="1">
    <location>
        <begin position="24"/>
        <end position="42"/>
    </location>
</feature>
<dbReference type="Gene3D" id="1.20.120.1220">
    <property type="match status" value="1"/>
</dbReference>
<keyword evidence="1" id="KW-1133">Transmembrane helix</keyword>
<reference evidence="3" key="1">
    <citation type="submission" date="2020-08" db="EMBL/GenBank/DDBJ databases">
        <title>Genome public.</title>
        <authorList>
            <person name="Liu C."/>
            <person name="Sun Q."/>
        </authorList>
    </citation>
    <scope>NUCLEOTIDE SEQUENCE</scope>
    <source>
        <strain evidence="3">BX1005</strain>
    </source>
</reference>
<name>A0A923LN99_9FIRM</name>
<dbReference type="AlphaFoldDB" id="A0A923LN99"/>
<dbReference type="GO" id="GO:0004190">
    <property type="term" value="F:aspartic-type endopeptidase activity"/>
    <property type="evidence" value="ECO:0007669"/>
    <property type="project" value="InterPro"/>
</dbReference>
<protein>
    <submittedName>
        <fullName evidence="3">Prepilin peptidase</fullName>
    </submittedName>
</protein>
<dbReference type="GO" id="GO:0016020">
    <property type="term" value="C:membrane"/>
    <property type="evidence" value="ECO:0007669"/>
    <property type="project" value="InterPro"/>
</dbReference>
<feature type="transmembrane region" description="Helical" evidence="1">
    <location>
        <begin position="121"/>
        <end position="139"/>
    </location>
</feature>
<dbReference type="EMBL" id="JACOPH010000004">
    <property type="protein sequence ID" value="MBC5714029.1"/>
    <property type="molecule type" value="Genomic_DNA"/>
</dbReference>
<organism evidence="3 4">
    <name type="scientific">Roseburia zhanii</name>
    <dbReference type="NCBI Taxonomy" id="2763064"/>
    <lineage>
        <taxon>Bacteria</taxon>
        <taxon>Bacillati</taxon>
        <taxon>Bacillota</taxon>
        <taxon>Clostridia</taxon>
        <taxon>Lachnospirales</taxon>
        <taxon>Lachnospiraceae</taxon>
        <taxon>Roseburia</taxon>
    </lineage>
</organism>
<comment type="caution">
    <text evidence="3">The sequence shown here is derived from an EMBL/GenBank/DDBJ whole genome shotgun (WGS) entry which is preliminary data.</text>
</comment>
<proteinExistence type="predicted"/>
<dbReference type="Pfam" id="PF01478">
    <property type="entry name" value="Peptidase_A24"/>
    <property type="match status" value="1"/>
</dbReference>
<sequence>MVQSYLLLGALGVHSIEDIRQKKITAVITLIFSIIGILLQVWNGDHSVVQMLSGMALGVCIMGFSYLTKGKIGIGDGMILVMTGIYLGIVDNLRLLCISFFLAGIWGILLLVLGFDKQTKIPFVPFLFFGELLMVIGGMG</sequence>
<evidence type="ECO:0000259" key="2">
    <source>
        <dbReference type="Pfam" id="PF01478"/>
    </source>
</evidence>
<keyword evidence="1" id="KW-0812">Transmembrane</keyword>
<feature type="domain" description="Prepilin type IV endopeptidase peptidase" evidence="2">
    <location>
        <begin position="6"/>
        <end position="108"/>
    </location>
</feature>
<dbReference type="Proteomes" id="UP000606720">
    <property type="component" value="Unassembled WGS sequence"/>
</dbReference>
<dbReference type="RefSeq" id="WP_186866794.1">
    <property type="nucleotide sequence ID" value="NZ_JACOPH010000004.1"/>
</dbReference>
<accession>A0A923LN99</accession>
<evidence type="ECO:0000313" key="4">
    <source>
        <dbReference type="Proteomes" id="UP000606720"/>
    </source>
</evidence>
<keyword evidence="1" id="KW-0472">Membrane</keyword>
<feature type="transmembrane region" description="Helical" evidence="1">
    <location>
        <begin position="48"/>
        <end position="67"/>
    </location>
</feature>
<feature type="transmembrane region" description="Helical" evidence="1">
    <location>
        <begin position="95"/>
        <end position="114"/>
    </location>
</feature>
<feature type="transmembrane region" description="Helical" evidence="1">
    <location>
        <begin position="72"/>
        <end position="89"/>
    </location>
</feature>
<gene>
    <name evidence="3" type="ORF">H8S17_07375</name>
</gene>
<evidence type="ECO:0000256" key="1">
    <source>
        <dbReference type="SAM" id="Phobius"/>
    </source>
</evidence>
<keyword evidence="4" id="KW-1185">Reference proteome</keyword>